<dbReference type="InterPro" id="IPR006091">
    <property type="entry name" value="Acyl-CoA_Oxase/DH_mid-dom"/>
</dbReference>
<feature type="domain" description="Acyl-CoA oxidase/dehydrogenase middle" evidence="2">
    <location>
        <begin position="107"/>
        <end position="188"/>
    </location>
</feature>
<dbReference type="InterPro" id="IPR052161">
    <property type="entry name" value="Mycobact_Acyl-CoA_DH"/>
</dbReference>
<organism evidence="4 5">
    <name type="scientific">Rugosimonospora acidiphila</name>
    <dbReference type="NCBI Taxonomy" id="556531"/>
    <lineage>
        <taxon>Bacteria</taxon>
        <taxon>Bacillati</taxon>
        <taxon>Actinomycetota</taxon>
        <taxon>Actinomycetes</taxon>
        <taxon>Micromonosporales</taxon>
        <taxon>Micromonosporaceae</taxon>
        <taxon>Rugosimonospora</taxon>
    </lineage>
</organism>
<dbReference type="PANTHER" id="PTHR43292">
    <property type="entry name" value="ACYL-COA DEHYDROGENASE"/>
    <property type="match status" value="1"/>
</dbReference>
<dbReference type="SUPFAM" id="SSF56645">
    <property type="entry name" value="Acyl-CoA dehydrogenase NM domain-like"/>
    <property type="match status" value="1"/>
</dbReference>
<keyword evidence="1" id="KW-0560">Oxidoreductase</keyword>
<name>A0ABP9SMX1_9ACTN</name>
<dbReference type="Gene3D" id="2.40.110.10">
    <property type="entry name" value="Butyryl-CoA Dehydrogenase, subunit A, domain 2"/>
    <property type="match status" value="1"/>
</dbReference>
<evidence type="ECO:0000313" key="4">
    <source>
        <dbReference type="EMBL" id="GAA5198358.1"/>
    </source>
</evidence>
<evidence type="ECO:0000259" key="2">
    <source>
        <dbReference type="Pfam" id="PF02770"/>
    </source>
</evidence>
<dbReference type="PANTHER" id="PTHR43292:SF4">
    <property type="entry name" value="ACYL-COA DEHYDROGENASE FADE34"/>
    <property type="match status" value="1"/>
</dbReference>
<evidence type="ECO:0000259" key="3">
    <source>
        <dbReference type="Pfam" id="PF02771"/>
    </source>
</evidence>
<dbReference type="InterPro" id="IPR037069">
    <property type="entry name" value="AcylCoA_DH/ox_N_sf"/>
</dbReference>
<proteinExistence type="predicted"/>
<accession>A0ABP9SMX1</accession>
<feature type="domain" description="Acyl-CoA dehydrogenase/oxidase N-terminal" evidence="3">
    <location>
        <begin position="2"/>
        <end position="101"/>
    </location>
</feature>
<dbReference type="Proteomes" id="UP001501570">
    <property type="component" value="Unassembled WGS sequence"/>
</dbReference>
<dbReference type="InterPro" id="IPR009100">
    <property type="entry name" value="AcylCoA_DH/oxidase_NM_dom_sf"/>
</dbReference>
<dbReference type="InterPro" id="IPR013786">
    <property type="entry name" value="AcylCoA_DH/ox_N"/>
</dbReference>
<dbReference type="RefSeq" id="WP_345637371.1">
    <property type="nucleotide sequence ID" value="NZ_BAABJQ010000033.1"/>
</dbReference>
<protein>
    <submittedName>
        <fullName evidence="4">Acyl-CoA dehydrogenase family protein</fullName>
    </submittedName>
</protein>
<gene>
    <name evidence="4" type="ORF">GCM10023322_71520</name>
</gene>
<dbReference type="EMBL" id="BAABJQ010000033">
    <property type="protein sequence ID" value="GAA5198358.1"/>
    <property type="molecule type" value="Genomic_DNA"/>
</dbReference>
<comment type="caution">
    <text evidence="4">The sequence shown here is derived from an EMBL/GenBank/DDBJ whole genome shotgun (WGS) entry which is preliminary data.</text>
</comment>
<reference evidence="5" key="1">
    <citation type="journal article" date="2019" name="Int. J. Syst. Evol. Microbiol.">
        <title>The Global Catalogue of Microorganisms (GCM) 10K type strain sequencing project: providing services to taxonomists for standard genome sequencing and annotation.</title>
        <authorList>
            <consortium name="The Broad Institute Genomics Platform"/>
            <consortium name="The Broad Institute Genome Sequencing Center for Infectious Disease"/>
            <person name="Wu L."/>
            <person name="Ma J."/>
        </authorList>
    </citation>
    <scope>NUCLEOTIDE SEQUENCE [LARGE SCALE GENOMIC DNA]</scope>
    <source>
        <strain evidence="5">JCM 18304</strain>
    </source>
</reference>
<keyword evidence="5" id="KW-1185">Reference proteome</keyword>
<evidence type="ECO:0000313" key="5">
    <source>
        <dbReference type="Proteomes" id="UP001501570"/>
    </source>
</evidence>
<dbReference type="Pfam" id="PF02770">
    <property type="entry name" value="Acyl-CoA_dh_M"/>
    <property type="match status" value="1"/>
</dbReference>
<evidence type="ECO:0000256" key="1">
    <source>
        <dbReference type="ARBA" id="ARBA00023002"/>
    </source>
</evidence>
<dbReference type="InterPro" id="IPR046373">
    <property type="entry name" value="Acyl-CoA_Oxase/DH_mid-dom_sf"/>
</dbReference>
<sequence>MIRSTVEDEVARILDGLPPGAGARQAFAALGEARLFAPHYPEEYGGRGGTLADYAAVADALGDRGFADEVHLVTVQGVGCAVLYFGTEQQRRRWLPGIASGRTLASLLLSEVDAGSDAAAITTSAREGAAGWILNGRKCWSLHADWSSIGLCSARTSKGPNRYSGITLFVVDLTSPGITVAERPRLLGEPYFTVSFDEVAVPDDAMVGPLGGGFRVLTSAAGYERAGLDYLSRGRVWLRAAEETLVAFPQLCDERRRAGLVRLEYGLQAAHELADATIAGADDFEFDYVSSAYSKYTCGEAAQAVARWVAEELLPEPVVQTRGDLVRRLRAAVAEGPELSISGNAVDLLLDTISLDPSLGEV</sequence>
<dbReference type="Gene3D" id="1.10.540.10">
    <property type="entry name" value="Acyl-CoA dehydrogenase/oxidase, N-terminal domain"/>
    <property type="match status" value="1"/>
</dbReference>
<dbReference type="Pfam" id="PF02771">
    <property type="entry name" value="Acyl-CoA_dh_N"/>
    <property type="match status" value="1"/>
</dbReference>